<keyword evidence="3" id="KW-1185">Reference proteome</keyword>
<evidence type="ECO:0000313" key="2">
    <source>
        <dbReference type="EMBL" id="SDX83974.1"/>
    </source>
</evidence>
<dbReference type="EMBL" id="FNNG01000025">
    <property type="protein sequence ID" value="SDX83974.1"/>
    <property type="molecule type" value="Genomic_DNA"/>
</dbReference>
<dbReference type="Proteomes" id="UP000198828">
    <property type="component" value="Unassembled WGS sequence"/>
</dbReference>
<dbReference type="EMBL" id="FNNG01000024">
    <property type="protein sequence ID" value="SDX82922.1"/>
    <property type="molecule type" value="Genomic_DNA"/>
</dbReference>
<proteinExistence type="predicted"/>
<dbReference type="AlphaFoldDB" id="A0A1H3F1B0"/>
<organism evidence="2 3">
    <name type="scientific">Tepidimicrobium xylanilyticum</name>
    <dbReference type="NCBI Taxonomy" id="1123352"/>
    <lineage>
        <taxon>Bacteria</taxon>
        <taxon>Bacillati</taxon>
        <taxon>Bacillota</taxon>
        <taxon>Tissierellia</taxon>
        <taxon>Tissierellales</taxon>
        <taxon>Tepidimicrobiaceae</taxon>
        <taxon>Tepidimicrobium</taxon>
    </lineage>
</organism>
<protein>
    <submittedName>
        <fullName evidence="2">Uncharacterized protein</fullName>
    </submittedName>
</protein>
<reference evidence="2 3" key="1">
    <citation type="submission" date="2016-10" db="EMBL/GenBank/DDBJ databases">
        <authorList>
            <person name="de Groot N.N."/>
        </authorList>
    </citation>
    <scope>NUCLEOTIDE SEQUENCE [LARGE SCALE GENOMIC DNA]</scope>
    <source>
        <strain evidence="2 3">DSM 23310</strain>
    </source>
</reference>
<sequence length="106" mass="12524">MFKIEGFDELSKELKKLSKNAKRLHGEHKISFEELFTKSFMEKYTKFSSFDELLKAGNFIVNSEEDFLAIPDDIFDSHIKSVTTFSSWQDMLDKATELWIEKELFK</sequence>
<evidence type="ECO:0000313" key="3">
    <source>
        <dbReference type="Proteomes" id="UP000198828"/>
    </source>
</evidence>
<gene>
    <name evidence="1" type="ORF">SAMN05660923_03009</name>
    <name evidence="2" type="ORF">SAMN05660923_03026</name>
</gene>
<dbReference type="RefSeq" id="WP_200773813.1">
    <property type="nucleotide sequence ID" value="NZ_FNNG01000024.1"/>
</dbReference>
<evidence type="ECO:0000313" key="1">
    <source>
        <dbReference type="EMBL" id="SDX82922.1"/>
    </source>
</evidence>
<name>A0A1H3F1B0_9FIRM</name>
<accession>A0A1H3F1B0</accession>